<keyword evidence="2" id="KW-1185">Reference proteome</keyword>
<dbReference type="OrthoDB" id="10688717at2759"/>
<evidence type="ECO:0000313" key="2">
    <source>
        <dbReference type="Proteomes" id="UP000298030"/>
    </source>
</evidence>
<proteinExistence type="predicted"/>
<dbReference type="AlphaFoldDB" id="A0A4Y7SF02"/>
<comment type="caution">
    <text evidence="1">The sequence shown here is derived from an EMBL/GenBank/DDBJ whole genome shotgun (WGS) entry which is preliminary data.</text>
</comment>
<name>A0A4Y7SF02_COPMI</name>
<reference evidence="1 2" key="1">
    <citation type="journal article" date="2019" name="Nat. Ecol. Evol.">
        <title>Megaphylogeny resolves global patterns of mushroom evolution.</title>
        <authorList>
            <person name="Varga T."/>
            <person name="Krizsan K."/>
            <person name="Foldi C."/>
            <person name="Dima B."/>
            <person name="Sanchez-Garcia M."/>
            <person name="Sanchez-Ramirez S."/>
            <person name="Szollosi G.J."/>
            <person name="Szarkandi J.G."/>
            <person name="Papp V."/>
            <person name="Albert L."/>
            <person name="Andreopoulos W."/>
            <person name="Angelini C."/>
            <person name="Antonin V."/>
            <person name="Barry K.W."/>
            <person name="Bougher N.L."/>
            <person name="Buchanan P."/>
            <person name="Buyck B."/>
            <person name="Bense V."/>
            <person name="Catcheside P."/>
            <person name="Chovatia M."/>
            <person name="Cooper J."/>
            <person name="Damon W."/>
            <person name="Desjardin D."/>
            <person name="Finy P."/>
            <person name="Geml J."/>
            <person name="Haridas S."/>
            <person name="Hughes K."/>
            <person name="Justo A."/>
            <person name="Karasinski D."/>
            <person name="Kautmanova I."/>
            <person name="Kiss B."/>
            <person name="Kocsube S."/>
            <person name="Kotiranta H."/>
            <person name="LaButti K.M."/>
            <person name="Lechner B.E."/>
            <person name="Liimatainen K."/>
            <person name="Lipzen A."/>
            <person name="Lukacs Z."/>
            <person name="Mihaltcheva S."/>
            <person name="Morgado L.N."/>
            <person name="Niskanen T."/>
            <person name="Noordeloos M.E."/>
            <person name="Ohm R.A."/>
            <person name="Ortiz-Santana B."/>
            <person name="Ovrebo C."/>
            <person name="Racz N."/>
            <person name="Riley R."/>
            <person name="Savchenko A."/>
            <person name="Shiryaev A."/>
            <person name="Soop K."/>
            <person name="Spirin V."/>
            <person name="Szebenyi C."/>
            <person name="Tomsovsky M."/>
            <person name="Tulloss R.E."/>
            <person name="Uehling J."/>
            <person name="Grigoriev I.V."/>
            <person name="Vagvolgyi C."/>
            <person name="Papp T."/>
            <person name="Martin F.M."/>
            <person name="Miettinen O."/>
            <person name="Hibbett D.S."/>
            <person name="Nagy L.G."/>
        </authorList>
    </citation>
    <scope>NUCLEOTIDE SEQUENCE [LARGE SCALE GENOMIC DNA]</scope>
    <source>
        <strain evidence="1 2">FP101781</strain>
    </source>
</reference>
<gene>
    <name evidence="1" type="ORF">FA13DRAFT_1802009</name>
</gene>
<dbReference type="EMBL" id="QPFP01000181">
    <property type="protein sequence ID" value="TEB19635.1"/>
    <property type="molecule type" value="Genomic_DNA"/>
</dbReference>
<accession>A0A4Y7SF02</accession>
<organism evidence="1 2">
    <name type="scientific">Coprinellus micaceus</name>
    <name type="common">Glistening ink-cap mushroom</name>
    <name type="synonym">Coprinus micaceus</name>
    <dbReference type="NCBI Taxonomy" id="71717"/>
    <lineage>
        <taxon>Eukaryota</taxon>
        <taxon>Fungi</taxon>
        <taxon>Dikarya</taxon>
        <taxon>Basidiomycota</taxon>
        <taxon>Agaricomycotina</taxon>
        <taxon>Agaricomycetes</taxon>
        <taxon>Agaricomycetidae</taxon>
        <taxon>Agaricales</taxon>
        <taxon>Agaricineae</taxon>
        <taxon>Psathyrellaceae</taxon>
        <taxon>Coprinellus</taxon>
    </lineage>
</organism>
<dbReference type="Proteomes" id="UP000298030">
    <property type="component" value="Unassembled WGS sequence"/>
</dbReference>
<evidence type="ECO:0000313" key="1">
    <source>
        <dbReference type="EMBL" id="TEB19635.1"/>
    </source>
</evidence>
<sequence length="176" mass="19962">MQTKIDQLAFLDMYMNTHCPSPRELRSQPLVDLTPEAAQSYDLSENFGITHHPDSSIVQIEYHMFGEGVGHQPRLSLARSLQLGLCAAPSVCPWIPRMQWYVEDMEQDPDGVVLVEGVFKFTPSTSMTVWAKMRYAPEAPEGEQYKIVNSFFGLVDREAVKLTADFRYCEPEVATI</sequence>
<protein>
    <submittedName>
        <fullName evidence="1">Uncharacterized protein</fullName>
    </submittedName>
</protein>